<name>A0A381YTC9_9ZZZZ</name>
<proteinExistence type="predicted"/>
<feature type="non-terminal residue" evidence="1">
    <location>
        <position position="311"/>
    </location>
</feature>
<dbReference type="AlphaFoldDB" id="A0A381YTC9"/>
<gene>
    <name evidence="1" type="ORF">METZ01_LOCUS132611</name>
</gene>
<evidence type="ECO:0000313" key="1">
    <source>
        <dbReference type="EMBL" id="SVA79757.1"/>
    </source>
</evidence>
<accession>A0A381YTC9</accession>
<dbReference type="EMBL" id="UINC01018908">
    <property type="protein sequence ID" value="SVA79757.1"/>
    <property type="molecule type" value="Genomic_DNA"/>
</dbReference>
<reference evidence="1" key="1">
    <citation type="submission" date="2018-05" db="EMBL/GenBank/DDBJ databases">
        <authorList>
            <person name="Lanie J.A."/>
            <person name="Ng W.-L."/>
            <person name="Kazmierczak K.M."/>
            <person name="Andrzejewski T.M."/>
            <person name="Davidsen T.M."/>
            <person name="Wayne K.J."/>
            <person name="Tettelin H."/>
            <person name="Glass J.I."/>
            <person name="Rusch D."/>
            <person name="Podicherti R."/>
            <person name="Tsui H.-C.T."/>
            <person name="Winkler M.E."/>
        </authorList>
    </citation>
    <scope>NUCLEOTIDE SEQUENCE</scope>
</reference>
<sequence>MILKKTLIHNNPKRLFTFGCSFTDYLWPTWANILGYEFRDAEFYNFGKSGAGNQYIFNMIMQADASYNFTHNDIVIVQWTNVSREDRYFHAGAPILNDSEVQHGAWSTPGNIYSQDTYDEAWIEKYFSEYGALVRDLAFIKAAHGMLKHKAQWHFLQMNNLVHYVDQWDSNVKVEDSKLPREFGNKSRVTQLRELYSETISNLQPSFYDVLYNNNWSQKFKADRKIVNKHFQDGHPHPLEHYDYLKRVFEHNWRPSTNEKVGELQKKWVKLMHDASATATDNKFSIYNTSTNWHNAIRHDLNIRKSEDIDF</sequence>
<protein>
    <submittedName>
        <fullName evidence="1">Uncharacterized protein</fullName>
    </submittedName>
</protein>
<organism evidence="1">
    <name type="scientific">marine metagenome</name>
    <dbReference type="NCBI Taxonomy" id="408172"/>
    <lineage>
        <taxon>unclassified sequences</taxon>
        <taxon>metagenomes</taxon>
        <taxon>ecological metagenomes</taxon>
    </lineage>
</organism>